<proteinExistence type="predicted"/>
<dbReference type="EMBL" id="CAJOBG010001750">
    <property type="protein sequence ID" value="CAF3955409.1"/>
    <property type="molecule type" value="Genomic_DNA"/>
</dbReference>
<dbReference type="PRINTS" id="PR00837">
    <property type="entry name" value="V5TPXLIKE"/>
</dbReference>
<evidence type="ECO:0000313" key="6">
    <source>
        <dbReference type="EMBL" id="CAF2059273.1"/>
    </source>
</evidence>
<dbReference type="EMBL" id="CAJNRE010000039">
    <property type="protein sequence ID" value="CAF1908662.1"/>
    <property type="molecule type" value="Genomic_DNA"/>
</dbReference>
<evidence type="ECO:0000313" key="13">
    <source>
        <dbReference type="Proteomes" id="UP000663866"/>
    </source>
</evidence>
<evidence type="ECO:0000313" key="9">
    <source>
        <dbReference type="EMBL" id="CAF3827498.1"/>
    </source>
</evidence>
<dbReference type="Gene3D" id="3.40.33.10">
    <property type="entry name" value="CAP"/>
    <property type="match status" value="1"/>
</dbReference>
<dbReference type="EMBL" id="CAJNRG010003670">
    <property type="protein sequence ID" value="CAF2059273.1"/>
    <property type="molecule type" value="Genomic_DNA"/>
</dbReference>
<dbReference type="EMBL" id="CAJNOV010001246">
    <property type="protein sequence ID" value="CAF1055104.1"/>
    <property type="molecule type" value="Genomic_DNA"/>
</dbReference>
<dbReference type="InterPro" id="IPR034113">
    <property type="entry name" value="SCP_GAPR1-like"/>
</dbReference>
<sequence>MSSNDSAASARTITDNRAHYKITRTVTDPNGKTHTETVDVLDDDAVKLMRDLHLQDNNQTDVSRFGCFPLTSSTKASQSSTATKRSMVTQDNKEFIREALQVHNELRQKHNVEPLRLNNDLSNLAQEWANYLASTGSLKHSKTKYHNMHVGENLRSQSWPITGKEMTESWYDECNKYDYRNRQSYQPGTGHFTQIIWKDSREVGFARAHGESMNFAVAMYYPAGNFLGEFDKNVFPLR</sequence>
<evidence type="ECO:0000313" key="8">
    <source>
        <dbReference type="EMBL" id="CAF3801133.1"/>
    </source>
</evidence>
<dbReference type="Proteomes" id="UP000663887">
    <property type="component" value="Unassembled WGS sequence"/>
</dbReference>
<dbReference type="InterPro" id="IPR002413">
    <property type="entry name" value="V5_allergen-like"/>
</dbReference>
<dbReference type="Pfam" id="PF00188">
    <property type="entry name" value="CAP"/>
    <property type="match status" value="1"/>
</dbReference>
<dbReference type="Proteomes" id="UP000663866">
    <property type="component" value="Unassembled WGS sequence"/>
</dbReference>
<protein>
    <recommendedName>
        <fullName evidence="1">SCP domain-containing protein</fullName>
    </recommendedName>
</protein>
<dbReference type="EMBL" id="CAJOBJ010000168">
    <property type="protein sequence ID" value="CAF3801133.1"/>
    <property type="molecule type" value="Genomic_DNA"/>
</dbReference>
<dbReference type="PANTHER" id="PTHR10334">
    <property type="entry name" value="CYSTEINE-RICH SECRETORY PROTEIN-RELATED"/>
    <property type="match status" value="1"/>
</dbReference>
<dbReference type="InterPro" id="IPR001283">
    <property type="entry name" value="CRISP-related"/>
</dbReference>
<organism evidence="5 12">
    <name type="scientific">Rotaria magnacalcarata</name>
    <dbReference type="NCBI Taxonomy" id="392030"/>
    <lineage>
        <taxon>Eukaryota</taxon>
        <taxon>Metazoa</taxon>
        <taxon>Spiralia</taxon>
        <taxon>Gnathifera</taxon>
        <taxon>Rotifera</taxon>
        <taxon>Eurotatoria</taxon>
        <taxon>Bdelloidea</taxon>
        <taxon>Philodinida</taxon>
        <taxon>Philodinidae</taxon>
        <taxon>Rotaria</taxon>
    </lineage>
</organism>
<evidence type="ECO:0000313" key="12">
    <source>
        <dbReference type="Proteomes" id="UP000663856"/>
    </source>
</evidence>
<dbReference type="EMBL" id="CAJOBH010000146">
    <property type="protein sequence ID" value="CAF3764754.1"/>
    <property type="molecule type" value="Genomic_DNA"/>
</dbReference>
<dbReference type="Proteomes" id="UP000681967">
    <property type="component" value="Unassembled WGS sequence"/>
</dbReference>
<evidence type="ECO:0000313" key="4">
    <source>
        <dbReference type="EMBL" id="CAF1908662.1"/>
    </source>
</evidence>
<dbReference type="Proteomes" id="UP000663842">
    <property type="component" value="Unassembled WGS sequence"/>
</dbReference>
<dbReference type="AlphaFoldDB" id="A0A816NRQ4"/>
<accession>A0A816NRQ4</accession>
<dbReference type="EMBL" id="CAJNOW010014611">
    <property type="protein sequence ID" value="CAF1633800.1"/>
    <property type="molecule type" value="Genomic_DNA"/>
</dbReference>
<name>A0A816NRQ4_9BILA</name>
<dbReference type="EMBL" id="CAJOBF010001639">
    <property type="protein sequence ID" value="CAF3970418.1"/>
    <property type="molecule type" value="Genomic_DNA"/>
</dbReference>
<dbReference type="PRINTS" id="PR00838">
    <property type="entry name" value="V5ALLERGEN"/>
</dbReference>
<dbReference type="OrthoDB" id="337038at2759"/>
<comment type="caution">
    <text evidence="5">The sequence shown here is derived from an EMBL/GenBank/DDBJ whole genome shotgun (WGS) entry which is preliminary data.</text>
</comment>
<dbReference type="PROSITE" id="PS01009">
    <property type="entry name" value="CRISP_1"/>
    <property type="match status" value="1"/>
</dbReference>
<dbReference type="SMART" id="SM00198">
    <property type="entry name" value="SCP"/>
    <property type="match status" value="1"/>
</dbReference>
<dbReference type="Proteomes" id="UP000663855">
    <property type="component" value="Unassembled WGS sequence"/>
</dbReference>
<dbReference type="SUPFAM" id="SSF55797">
    <property type="entry name" value="PR-1-like"/>
    <property type="match status" value="1"/>
</dbReference>
<evidence type="ECO:0000313" key="10">
    <source>
        <dbReference type="EMBL" id="CAF3955409.1"/>
    </source>
</evidence>
<dbReference type="EMBL" id="CAJOBI010000500">
    <property type="protein sequence ID" value="CAF3827498.1"/>
    <property type="molecule type" value="Genomic_DNA"/>
</dbReference>
<evidence type="ECO:0000313" key="5">
    <source>
        <dbReference type="EMBL" id="CAF2039103.1"/>
    </source>
</evidence>
<dbReference type="InterPro" id="IPR035940">
    <property type="entry name" value="CAP_sf"/>
</dbReference>
<evidence type="ECO:0000259" key="1">
    <source>
        <dbReference type="SMART" id="SM00198"/>
    </source>
</evidence>
<reference evidence="5" key="1">
    <citation type="submission" date="2021-02" db="EMBL/GenBank/DDBJ databases">
        <authorList>
            <person name="Nowell W R."/>
        </authorList>
    </citation>
    <scope>NUCLEOTIDE SEQUENCE</scope>
</reference>
<dbReference type="Proteomes" id="UP000663834">
    <property type="component" value="Unassembled WGS sequence"/>
</dbReference>
<evidence type="ECO:0000313" key="7">
    <source>
        <dbReference type="EMBL" id="CAF3764754.1"/>
    </source>
</evidence>
<dbReference type="Proteomes" id="UP000681720">
    <property type="component" value="Unassembled WGS sequence"/>
</dbReference>
<dbReference type="Proteomes" id="UP000663856">
    <property type="component" value="Unassembled WGS sequence"/>
</dbReference>
<feature type="domain" description="SCP" evidence="1">
    <location>
        <begin position="94"/>
        <end position="228"/>
    </location>
</feature>
<dbReference type="Proteomes" id="UP000663824">
    <property type="component" value="Unassembled WGS sequence"/>
</dbReference>
<evidence type="ECO:0000313" key="3">
    <source>
        <dbReference type="EMBL" id="CAF1633800.1"/>
    </source>
</evidence>
<evidence type="ECO:0000313" key="11">
    <source>
        <dbReference type="EMBL" id="CAF3970418.1"/>
    </source>
</evidence>
<dbReference type="FunFam" id="3.40.33.10:FF:000002">
    <property type="entry name" value="Golgi-associated plant pathogenesis-related protein 1"/>
    <property type="match status" value="1"/>
</dbReference>
<evidence type="ECO:0000313" key="2">
    <source>
        <dbReference type="EMBL" id="CAF1055104.1"/>
    </source>
</evidence>
<dbReference type="EMBL" id="CAJNRF010002496">
    <property type="protein sequence ID" value="CAF2039103.1"/>
    <property type="molecule type" value="Genomic_DNA"/>
</dbReference>
<dbReference type="Proteomes" id="UP000676336">
    <property type="component" value="Unassembled WGS sequence"/>
</dbReference>
<dbReference type="InterPro" id="IPR014044">
    <property type="entry name" value="CAP_dom"/>
</dbReference>
<gene>
    <name evidence="7" type="ORF">BYL167_LOCUS1064</name>
    <name evidence="2" type="ORF">CJN711_LOCUS4945</name>
    <name evidence="8" type="ORF">GIL414_LOCUS1095</name>
    <name evidence="3" type="ORF">KQP761_LOCUS26684</name>
    <name evidence="4" type="ORF">MBJ925_LOCUS622</name>
    <name evidence="10" type="ORF">OVN521_LOCUS12493</name>
    <name evidence="9" type="ORF">SMN809_LOCUS2661</name>
    <name evidence="11" type="ORF">UXM345_LOCUS14451</name>
    <name evidence="5" type="ORF">WKI299_LOCUS8040</name>
    <name evidence="6" type="ORF">XDN619_LOCUS10288</name>
</gene>
<dbReference type="InterPro" id="IPR018244">
    <property type="entry name" value="Allrgn_V5/Tpx1_CS"/>
</dbReference>
<dbReference type="GO" id="GO:0005576">
    <property type="term" value="C:extracellular region"/>
    <property type="evidence" value="ECO:0007669"/>
    <property type="project" value="InterPro"/>
</dbReference>
<keyword evidence="13" id="KW-1185">Reference proteome</keyword>
<dbReference type="CDD" id="cd05382">
    <property type="entry name" value="CAP_GAPR1-like"/>
    <property type="match status" value="1"/>
</dbReference>